<gene>
    <name evidence="1" type="ORF">B0I31_10973</name>
</gene>
<evidence type="ECO:0000313" key="1">
    <source>
        <dbReference type="EMBL" id="PSL53283.1"/>
    </source>
</evidence>
<dbReference type="AlphaFoldDB" id="A0A2P8I491"/>
<dbReference type="EMBL" id="PYAX01000009">
    <property type="protein sequence ID" value="PSL53283.1"/>
    <property type="molecule type" value="Genomic_DNA"/>
</dbReference>
<organism evidence="1 2">
    <name type="scientific">Saccharothrix carnea</name>
    <dbReference type="NCBI Taxonomy" id="1280637"/>
    <lineage>
        <taxon>Bacteria</taxon>
        <taxon>Bacillati</taxon>
        <taxon>Actinomycetota</taxon>
        <taxon>Actinomycetes</taxon>
        <taxon>Pseudonocardiales</taxon>
        <taxon>Pseudonocardiaceae</taxon>
        <taxon>Saccharothrix</taxon>
    </lineage>
</organism>
<evidence type="ECO:0000313" key="2">
    <source>
        <dbReference type="Proteomes" id="UP000241118"/>
    </source>
</evidence>
<name>A0A2P8I491_SACCR</name>
<comment type="caution">
    <text evidence="1">The sequence shown here is derived from an EMBL/GenBank/DDBJ whole genome shotgun (WGS) entry which is preliminary data.</text>
</comment>
<proteinExistence type="predicted"/>
<reference evidence="1 2" key="1">
    <citation type="submission" date="2018-03" db="EMBL/GenBank/DDBJ databases">
        <title>Genomic Encyclopedia of Type Strains, Phase III (KMG-III): the genomes of soil and plant-associated and newly described type strains.</title>
        <authorList>
            <person name="Whitman W."/>
        </authorList>
    </citation>
    <scope>NUCLEOTIDE SEQUENCE [LARGE SCALE GENOMIC DNA]</scope>
    <source>
        <strain evidence="1 2">CGMCC 4.7097</strain>
    </source>
</reference>
<protein>
    <submittedName>
        <fullName evidence="1">Uncharacterized protein</fullName>
    </submittedName>
</protein>
<accession>A0A2P8I491</accession>
<dbReference type="Proteomes" id="UP000241118">
    <property type="component" value="Unassembled WGS sequence"/>
</dbReference>
<keyword evidence="2" id="KW-1185">Reference proteome</keyword>
<sequence length="67" mass="7325">MLVNMRARLARSDRPDRIFEVVLEVARRAGLVGRKLFIRVVVDGAAPVPTKSLSPNDMYSSLITAAG</sequence>